<evidence type="ECO:0000313" key="1">
    <source>
        <dbReference type="EMBL" id="MCS4037194.1"/>
    </source>
</evidence>
<accession>A0A9X2UY36</accession>
<reference evidence="1" key="1">
    <citation type="submission" date="2022-08" db="EMBL/GenBank/DDBJ databases">
        <title>Genomic Encyclopedia of Type Strains, Phase V (KMG-V): Genome sequencing to study the core and pangenomes of soil and plant-associated prokaryotes.</title>
        <authorList>
            <person name="Whitman W."/>
        </authorList>
    </citation>
    <scope>NUCLEOTIDE SEQUENCE</scope>
    <source>
        <strain evidence="1">SP3012</strain>
        <strain evidence="2">SP3026</strain>
    </source>
</reference>
<dbReference type="AlphaFoldDB" id="A0A9X2UY36"/>
<dbReference type="PANTHER" id="PTHR41260:SF1">
    <property type="entry name" value="PROTEIN ECSC"/>
    <property type="match status" value="1"/>
</dbReference>
<dbReference type="EMBL" id="JANUBL010000003">
    <property type="protein sequence ID" value="MCS4121895.1"/>
    <property type="molecule type" value="Genomic_DNA"/>
</dbReference>
<dbReference type="Pfam" id="PF12787">
    <property type="entry name" value="EcsC"/>
    <property type="match status" value="1"/>
</dbReference>
<protein>
    <recommendedName>
        <fullName evidence="4">ABC transporter (Substrate-binding protein)</fullName>
    </recommendedName>
</protein>
<dbReference type="EMBL" id="JANUBF010000014">
    <property type="protein sequence ID" value="MCS4037194.1"/>
    <property type="molecule type" value="Genomic_DNA"/>
</dbReference>
<dbReference type="Proteomes" id="UP001155144">
    <property type="component" value="Unassembled WGS sequence"/>
</dbReference>
<comment type="caution">
    <text evidence="1">The sequence shown here is derived from an EMBL/GenBank/DDBJ whole genome shotgun (WGS) entry which is preliminary data.</text>
</comment>
<proteinExistence type="predicted"/>
<dbReference type="PANTHER" id="PTHR41260">
    <property type="entry name" value="PROTEIN ECSC"/>
    <property type="match status" value="1"/>
</dbReference>
<organism evidence="1 3">
    <name type="scientific">Salinibacter ruber</name>
    <dbReference type="NCBI Taxonomy" id="146919"/>
    <lineage>
        <taxon>Bacteria</taxon>
        <taxon>Pseudomonadati</taxon>
        <taxon>Rhodothermota</taxon>
        <taxon>Rhodothermia</taxon>
        <taxon>Rhodothermales</taxon>
        <taxon>Salinibacteraceae</taxon>
        <taxon>Salinibacter</taxon>
    </lineage>
</organism>
<evidence type="ECO:0000313" key="3">
    <source>
        <dbReference type="Proteomes" id="UP001155040"/>
    </source>
</evidence>
<dbReference type="InterPro" id="IPR024787">
    <property type="entry name" value="EcsC"/>
</dbReference>
<dbReference type="Proteomes" id="UP001155040">
    <property type="component" value="Unassembled WGS sequence"/>
</dbReference>
<sequence length="275" mass="30271">MPDTMRLTDEEKAVRREIEDWQHADASVASQAMDWAMRPVDWAVEQVVSPDQMDQVTDRVEQFLSTLSDASEWTHAADDILAAAEDRGLPAESVQDLRNRPVADLDELARSRFRQNTLLAALEGGGTGLAGTAFVAADIPLLFTINLRLIQQIAASYGFSLEGPMFRPLVLSIFNVAASGGREARNEALREVSVAAAAFADDLDYAGRVSGTFRDQNRHLPREIAKTLLERKLGQTVPLAGAAVGAGVNYWFTTQTAESAFMCARALYLDWKERR</sequence>
<evidence type="ECO:0000313" key="2">
    <source>
        <dbReference type="EMBL" id="MCS4121895.1"/>
    </source>
</evidence>
<evidence type="ECO:0008006" key="4">
    <source>
        <dbReference type="Google" id="ProtNLM"/>
    </source>
</evidence>
<dbReference type="RefSeq" id="WP_013060894.1">
    <property type="nucleotide sequence ID" value="NZ_CALTRV010000005.1"/>
</dbReference>
<gene>
    <name evidence="2" type="ORF">GGP45_002248</name>
    <name evidence="1" type="ORF">GGQ01_002274</name>
</gene>
<name>A0A9X2UY36_9BACT</name>